<dbReference type="InterPro" id="IPR002052">
    <property type="entry name" value="DNA_methylase_N6_adenine_CS"/>
</dbReference>
<keyword evidence="3 7" id="KW-0489">Methyltransferase</keyword>
<keyword evidence="4 7" id="KW-0808">Transferase</keyword>
<accession>A0A657LR62</accession>
<evidence type="ECO:0000313" key="7">
    <source>
        <dbReference type="EMBL" id="OJF95066.1"/>
    </source>
</evidence>
<dbReference type="PROSITE" id="PS00092">
    <property type="entry name" value="N6_MTASE"/>
    <property type="match status" value="1"/>
</dbReference>
<dbReference type="EMBL" id="LSRP01000096">
    <property type="protein sequence ID" value="OJF95066.1"/>
    <property type="molecule type" value="Genomic_DNA"/>
</dbReference>
<reference evidence="7 8" key="1">
    <citation type="submission" date="2016-02" db="EMBL/GenBank/DDBJ databases">
        <title>Genome sequencing of a beta-galactosidase producing bacteria Rhizobium sp. 59.</title>
        <authorList>
            <person name="Wang D."/>
            <person name="Kot W."/>
            <person name="Qin Y."/>
            <person name="Hansen L."/>
            <person name="Naqvi K."/>
            <person name="Rensing C."/>
        </authorList>
    </citation>
    <scope>NUCLEOTIDE SEQUENCE [LARGE SCALE GENOMIC DNA]</scope>
    <source>
        <strain evidence="7 8">59</strain>
    </source>
</reference>
<sequence>MSRDALKTLFYPFDNGVLPAPAEGERVLFLGAEAGYRLPQGFEASIAAVQALRPLYRGLEAARADVSAVVDGEDYDAALVLLCKHKGENEDRLAEALKRTKIGGLIVVAGSKEDGVQSLRKRVAQFGWGGDSLPKYHGVAFWFGRPEDPQDVIAKFSKKPVRVEGRFDTAPGMFSHDRIDDGSELLASRLPDDFKGHAADFGAGWGYLSVMLAARAPNLKGIDLFEADHHSLEAAKINLKANAPKVPTRFFWHDLTSEDTRDKYDLIVMNPPFHEGHAAEPSLGVAMIKASAKALKIGGKLMLVANRGMPYEAVMGETFKEWGETCRNARFKVLWGKR</sequence>
<dbReference type="CDD" id="cd02440">
    <property type="entry name" value="AdoMet_MTases"/>
    <property type="match status" value="1"/>
</dbReference>
<dbReference type="RefSeq" id="WP_071833969.1">
    <property type="nucleotide sequence ID" value="NZ_LSRP01000096.1"/>
</dbReference>
<dbReference type="AlphaFoldDB" id="A0A657LR62"/>
<dbReference type="OrthoDB" id="9816072at2"/>
<dbReference type="Pfam" id="PF05175">
    <property type="entry name" value="MTS"/>
    <property type="match status" value="1"/>
</dbReference>
<evidence type="ECO:0000313" key="8">
    <source>
        <dbReference type="Proteomes" id="UP000182661"/>
    </source>
</evidence>
<evidence type="ECO:0000256" key="4">
    <source>
        <dbReference type="ARBA" id="ARBA00022679"/>
    </source>
</evidence>
<dbReference type="GO" id="GO:0006364">
    <property type="term" value="P:rRNA processing"/>
    <property type="evidence" value="ECO:0007669"/>
    <property type="project" value="UniProtKB-KW"/>
</dbReference>
<keyword evidence="2" id="KW-0698">rRNA processing</keyword>
<dbReference type="InterPro" id="IPR007848">
    <property type="entry name" value="Small_mtfrase_dom"/>
</dbReference>
<dbReference type="InterPro" id="IPR029063">
    <property type="entry name" value="SAM-dependent_MTases_sf"/>
</dbReference>
<gene>
    <name evidence="7" type="ORF">AX760_04370</name>
</gene>
<dbReference type="Proteomes" id="UP000182661">
    <property type="component" value="Unassembled WGS sequence"/>
</dbReference>
<dbReference type="GO" id="GO:0003676">
    <property type="term" value="F:nucleic acid binding"/>
    <property type="evidence" value="ECO:0007669"/>
    <property type="project" value="InterPro"/>
</dbReference>
<name>A0A657LR62_9HYPH</name>
<organism evidence="7 8">
    <name type="scientific">Pararhizobium antarcticum</name>
    <dbReference type="NCBI Taxonomy" id="1798805"/>
    <lineage>
        <taxon>Bacteria</taxon>
        <taxon>Pseudomonadati</taxon>
        <taxon>Pseudomonadota</taxon>
        <taxon>Alphaproteobacteria</taxon>
        <taxon>Hyphomicrobiales</taxon>
        <taxon>Rhizobiaceae</taxon>
        <taxon>Rhizobium/Agrobacterium group</taxon>
        <taxon>Pararhizobium</taxon>
    </lineage>
</organism>
<evidence type="ECO:0000256" key="3">
    <source>
        <dbReference type="ARBA" id="ARBA00022603"/>
    </source>
</evidence>
<dbReference type="SUPFAM" id="SSF53335">
    <property type="entry name" value="S-adenosyl-L-methionine-dependent methyltransferases"/>
    <property type="match status" value="1"/>
</dbReference>
<dbReference type="InterPro" id="IPR046977">
    <property type="entry name" value="RsmC/RlmG"/>
</dbReference>
<dbReference type="Gene3D" id="3.40.50.150">
    <property type="entry name" value="Vaccinia Virus protein VP39"/>
    <property type="match status" value="2"/>
</dbReference>
<evidence type="ECO:0000256" key="1">
    <source>
        <dbReference type="ARBA" id="ARBA00022490"/>
    </source>
</evidence>
<feature type="domain" description="Methyltransferase small" evidence="6">
    <location>
        <begin position="166"/>
        <end position="334"/>
    </location>
</feature>
<dbReference type="PANTHER" id="PTHR47816">
    <property type="entry name" value="RIBOSOMAL RNA SMALL SUBUNIT METHYLTRANSFERASE C"/>
    <property type="match status" value="1"/>
</dbReference>
<keyword evidence="8" id="KW-1185">Reference proteome</keyword>
<proteinExistence type="predicted"/>
<dbReference type="GO" id="GO:0008757">
    <property type="term" value="F:S-adenosylmethionine-dependent methyltransferase activity"/>
    <property type="evidence" value="ECO:0007669"/>
    <property type="project" value="InterPro"/>
</dbReference>
<evidence type="ECO:0000259" key="6">
    <source>
        <dbReference type="Pfam" id="PF05175"/>
    </source>
</evidence>
<dbReference type="GO" id="GO:0032259">
    <property type="term" value="P:methylation"/>
    <property type="evidence" value="ECO:0007669"/>
    <property type="project" value="UniProtKB-KW"/>
</dbReference>
<evidence type="ECO:0000256" key="5">
    <source>
        <dbReference type="ARBA" id="ARBA00022691"/>
    </source>
</evidence>
<comment type="caution">
    <text evidence="7">The sequence shown here is derived from an EMBL/GenBank/DDBJ whole genome shotgun (WGS) entry which is preliminary data.</text>
</comment>
<dbReference type="PANTHER" id="PTHR47816:SF4">
    <property type="entry name" value="RIBOSOMAL RNA SMALL SUBUNIT METHYLTRANSFERASE C"/>
    <property type="match status" value="1"/>
</dbReference>
<dbReference type="GO" id="GO:0008170">
    <property type="term" value="F:N-methyltransferase activity"/>
    <property type="evidence" value="ECO:0007669"/>
    <property type="project" value="UniProtKB-ARBA"/>
</dbReference>
<evidence type="ECO:0000256" key="2">
    <source>
        <dbReference type="ARBA" id="ARBA00022552"/>
    </source>
</evidence>
<keyword evidence="1" id="KW-0963">Cytoplasm</keyword>
<keyword evidence="5" id="KW-0949">S-adenosyl-L-methionine</keyword>
<protein>
    <submittedName>
        <fullName evidence="7">Methyltransferase</fullName>
    </submittedName>
</protein>